<evidence type="ECO:0008006" key="3">
    <source>
        <dbReference type="Google" id="ProtNLM"/>
    </source>
</evidence>
<proteinExistence type="predicted"/>
<dbReference type="EMBL" id="JBHSKS010000001">
    <property type="protein sequence ID" value="MFC5190302.1"/>
    <property type="molecule type" value="Genomic_DNA"/>
</dbReference>
<dbReference type="SUPFAM" id="SSF53448">
    <property type="entry name" value="Nucleotide-diphospho-sugar transferases"/>
    <property type="match status" value="1"/>
</dbReference>
<gene>
    <name evidence="1" type="ORF">ACFPIK_00880</name>
</gene>
<accession>A0ABW0BR42</accession>
<comment type="caution">
    <text evidence="1">The sequence shown here is derived from an EMBL/GenBank/DDBJ whole genome shotgun (WGS) entry which is preliminary data.</text>
</comment>
<keyword evidence="2" id="KW-1185">Reference proteome</keyword>
<organism evidence="1 2">
    <name type="scientific">Algoriphagus aquatilis</name>
    <dbReference type="NCBI Taxonomy" id="490186"/>
    <lineage>
        <taxon>Bacteria</taxon>
        <taxon>Pseudomonadati</taxon>
        <taxon>Bacteroidota</taxon>
        <taxon>Cytophagia</taxon>
        <taxon>Cytophagales</taxon>
        <taxon>Cyclobacteriaceae</taxon>
        <taxon>Algoriphagus</taxon>
    </lineage>
</organism>
<dbReference type="InterPro" id="IPR029044">
    <property type="entry name" value="Nucleotide-diphossugar_trans"/>
</dbReference>
<sequence>MSSIYFTLCSNNYLPFAFTLGKSLKELESDVKLVIGLADRVNVNIDYSVWNEFDFLPCFDLGYPDFESMLARYNIIEFNTAIKPFYFEYLFAKYPEVDQIYYLDPDLCFYQSPKLMDQEWSEAEILLTPNLIYTTPKPSTGELASLRHGMYNLGFIGLKRGTESFRLIQWWKERLKEHCRIDKCYGIFVDQKWMDLAPLFFDKIKSVKHPGWNMAWWNFSERKLLQTSEGYSVNQADTPLVFFHFSGFKPEKSHLTERLLTDEFKEAENAALATLYQSYRNQLLENGYEVLSQIKPSLSFKEALNSPWNRLGRKLKSKMTNAIYRIFAV</sequence>
<evidence type="ECO:0000313" key="2">
    <source>
        <dbReference type="Proteomes" id="UP001596163"/>
    </source>
</evidence>
<name>A0ABW0BR42_9BACT</name>
<evidence type="ECO:0000313" key="1">
    <source>
        <dbReference type="EMBL" id="MFC5190302.1"/>
    </source>
</evidence>
<reference evidence="2" key="1">
    <citation type="journal article" date="2019" name="Int. J. Syst. Evol. Microbiol.">
        <title>The Global Catalogue of Microorganisms (GCM) 10K type strain sequencing project: providing services to taxonomists for standard genome sequencing and annotation.</title>
        <authorList>
            <consortium name="The Broad Institute Genomics Platform"/>
            <consortium name="The Broad Institute Genome Sequencing Center for Infectious Disease"/>
            <person name="Wu L."/>
            <person name="Ma J."/>
        </authorList>
    </citation>
    <scope>NUCLEOTIDE SEQUENCE [LARGE SCALE GENOMIC DNA]</scope>
    <source>
        <strain evidence="2">CGMCC 1.7030</strain>
    </source>
</reference>
<dbReference type="RefSeq" id="WP_377911246.1">
    <property type="nucleotide sequence ID" value="NZ_JBHSKS010000001.1"/>
</dbReference>
<protein>
    <recommendedName>
        <fullName evidence="3">Glycosyl transferase</fullName>
    </recommendedName>
</protein>
<dbReference type="Proteomes" id="UP001596163">
    <property type="component" value="Unassembled WGS sequence"/>
</dbReference>
<dbReference type="Gene3D" id="3.90.550.10">
    <property type="entry name" value="Spore Coat Polysaccharide Biosynthesis Protein SpsA, Chain A"/>
    <property type="match status" value="1"/>
</dbReference>